<dbReference type="AlphaFoldDB" id="A0A3N0E224"/>
<dbReference type="InterPro" id="IPR034660">
    <property type="entry name" value="DinB/YfiT-like"/>
</dbReference>
<dbReference type="InterPro" id="IPR024775">
    <property type="entry name" value="DinB-like"/>
</dbReference>
<dbReference type="OrthoDB" id="9793216at2"/>
<feature type="domain" description="DinB-like" evidence="1">
    <location>
        <begin position="13"/>
        <end position="145"/>
    </location>
</feature>
<dbReference type="Gene3D" id="1.20.120.450">
    <property type="entry name" value="dinb family like domain"/>
    <property type="match status" value="1"/>
</dbReference>
<evidence type="ECO:0000313" key="2">
    <source>
        <dbReference type="EMBL" id="RNL81908.1"/>
    </source>
</evidence>
<dbReference type="Pfam" id="PF12867">
    <property type="entry name" value="DinB_2"/>
    <property type="match status" value="1"/>
</dbReference>
<keyword evidence="3" id="KW-1185">Reference proteome</keyword>
<evidence type="ECO:0000259" key="1">
    <source>
        <dbReference type="Pfam" id="PF12867"/>
    </source>
</evidence>
<dbReference type="Proteomes" id="UP000267469">
    <property type="component" value="Unassembled WGS sequence"/>
</dbReference>
<name>A0A3N0E224_SINP1</name>
<reference evidence="2 3" key="1">
    <citation type="submission" date="2018-10" db="EMBL/GenBank/DDBJ databases">
        <title>Sinomicrobium pectinilyticum sp. nov., a pectinase-producing bacterium isolated from alkaline and saline soil, and emended description of the genus Sinomicrobium.</title>
        <authorList>
            <person name="Cheng B."/>
            <person name="Li C."/>
            <person name="Lai Q."/>
            <person name="Du M."/>
            <person name="Shao Z."/>
            <person name="Xu P."/>
            <person name="Yang C."/>
        </authorList>
    </citation>
    <scope>NUCLEOTIDE SEQUENCE [LARGE SCALE GENOMIC DNA]</scope>
    <source>
        <strain evidence="2 3">5DNS001</strain>
    </source>
</reference>
<organism evidence="2 3">
    <name type="scientific">Sinomicrobium pectinilyticum</name>
    <dbReference type="NCBI Taxonomy" id="1084421"/>
    <lineage>
        <taxon>Bacteria</taxon>
        <taxon>Pseudomonadati</taxon>
        <taxon>Bacteroidota</taxon>
        <taxon>Flavobacteriia</taxon>
        <taxon>Flavobacteriales</taxon>
        <taxon>Flavobacteriaceae</taxon>
        <taxon>Sinomicrobium</taxon>
    </lineage>
</organism>
<dbReference type="RefSeq" id="WP_123217462.1">
    <property type="nucleotide sequence ID" value="NZ_RJTM01000120.1"/>
</dbReference>
<gene>
    <name evidence="2" type="ORF">ED312_18225</name>
</gene>
<accession>A0A3N0E224</accession>
<sequence>MKDTISRLEDLLAKGREFLENAPLEQIKYKVSENKWSRKEILGHLVDSGINNLVRFMEILSDEMPYRLRGYDQDAWVRRGDYQNVPLPEVLELWLLINRRIIRVIKGQKEEVLSREVLLGSGRIVDFRFLIKDYADHMEHHLEQIIR</sequence>
<proteinExistence type="predicted"/>
<evidence type="ECO:0000313" key="3">
    <source>
        <dbReference type="Proteomes" id="UP000267469"/>
    </source>
</evidence>
<dbReference type="SUPFAM" id="SSF109854">
    <property type="entry name" value="DinB/YfiT-like putative metalloenzymes"/>
    <property type="match status" value="1"/>
</dbReference>
<dbReference type="EMBL" id="RJTM01000120">
    <property type="protein sequence ID" value="RNL81908.1"/>
    <property type="molecule type" value="Genomic_DNA"/>
</dbReference>
<comment type="caution">
    <text evidence="2">The sequence shown here is derived from an EMBL/GenBank/DDBJ whole genome shotgun (WGS) entry which is preliminary data.</text>
</comment>
<protein>
    <submittedName>
        <fullName evidence="2">DinB family protein</fullName>
    </submittedName>
</protein>